<reference evidence="4" key="1">
    <citation type="submission" date="2022-03" db="EMBL/GenBank/DDBJ databases">
        <authorList>
            <person name="Martin C."/>
        </authorList>
    </citation>
    <scope>NUCLEOTIDE SEQUENCE</scope>
</reference>
<dbReference type="Gene3D" id="1.25.40.10">
    <property type="entry name" value="Tetratricopeptide repeat domain"/>
    <property type="match status" value="1"/>
</dbReference>
<evidence type="ECO:0000313" key="5">
    <source>
        <dbReference type="Proteomes" id="UP000749559"/>
    </source>
</evidence>
<dbReference type="Pfam" id="PF13432">
    <property type="entry name" value="TPR_16"/>
    <property type="match status" value="1"/>
</dbReference>
<accession>A0A8J1U630</accession>
<keyword evidence="2" id="KW-0802">TPR repeat</keyword>
<evidence type="ECO:0000313" key="4">
    <source>
        <dbReference type="EMBL" id="CAH1791152.1"/>
    </source>
</evidence>
<dbReference type="PANTHER" id="PTHR16193:SF0">
    <property type="entry name" value="TETRATRICOPEPTIDE REPEAT PROTEIN 27"/>
    <property type="match status" value="1"/>
</dbReference>
<dbReference type="PROSITE" id="PS50005">
    <property type="entry name" value="TPR"/>
    <property type="match status" value="1"/>
</dbReference>
<comment type="caution">
    <text evidence="4">The sequence shown here is derived from an EMBL/GenBank/DDBJ whole genome shotgun (WGS) entry which is preliminary data.</text>
</comment>
<protein>
    <submittedName>
        <fullName evidence="4">Uncharacterized protein</fullName>
    </submittedName>
</protein>
<sequence length="837" mass="96215">MEVDNYLESEMCLIEWRFDIDKRAIDCETCSLFVSLLNSEYERVLDDDCSADFLKESDVEEDAKLRDIIQQGIDDTMRNHKSNHMENRLLSTGIAALQLFVQNNWIGPPSTSKPSDYFEVEEEQLDAFREDAISDLSIDGDTVYPICKDIEYMYLAKIILHDNRHHLKDTHTGDWWLLRLIRVWQQLIEERSPTLKKLAMEIIEQKKSMVKLLSDTGYKNAAVRFNLEAGYMCNFYYERTRGKQHFADAENIAGLHIETTGELGKRTKWQETELPQLVLNVTRSHNQLKPPNDKPPKNMPRNLALNDDTVLDQIQLNKEVNICELSGLDEAVVLAKCSDLKSLHESQSDLIKEEILAHTNCVLSQERSWVVQTAALLERTKWESENVRRMERSMTQLEELINQVKREEPQSYIIYQSQKMDLFYSVSLPPKWKTEKTLADFFIKIGTVKAALEIYERLQMWDNVIVCYGALGRVEAAEKKIREQLSVKEEPMMYCYLGDVTEDPSYYDKAWEMSNHRSFRSMRSKATYLFRKGKFEESLSCFEASLQANALQSGCWFTYGCAAMSAGNFERAAKAFQQGINLDDDNFEAWNNLSSAYIKLGQKKRAFMTLKEAIKGAYENWRVWENYLVCALDIGEFSDGVMAYHRLLDIKEKYAEPDLLNVLVRAVVENFSDAHGNPASVLKPKVIELFGRVTSKHTNVGKIWKLYAQLHNSEKTMSFEKHQKVVELLQKAHRCAVTEKAWEKDMAKCNTIGANALELTIEYMKCSNHKDSKPKDSLQMLSSAKLMINGLLSKIKQNQIGIDGELNADVKDTVNKLTQQQQDIAVAIDTIKATNSG</sequence>
<dbReference type="EMBL" id="CAIIXF020000008">
    <property type="protein sequence ID" value="CAH1791152.1"/>
    <property type="molecule type" value="Genomic_DNA"/>
</dbReference>
<gene>
    <name evidence="4" type="ORF">OFUS_LOCUS16270</name>
</gene>
<evidence type="ECO:0000256" key="1">
    <source>
        <dbReference type="ARBA" id="ARBA00022737"/>
    </source>
</evidence>
<name>A0A8J1U630_OWEFU</name>
<dbReference type="Proteomes" id="UP000749559">
    <property type="component" value="Unassembled WGS sequence"/>
</dbReference>
<keyword evidence="1" id="KW-0677">Repeat</keyword>
<dbReference type="SMART" id="SM00028">
    <property type="entry name" value="TPR"/>
    <property type="match status" value="4"/>
</dbReference>
<comment type="similarity">
    <text evidence="3">Belongs to the TTC27 family.</text>
</comment>
<dbReference type="InterPro" id="IPR011990">
    <property type="entry name" value="TPR-like_helical_dom_sf"/>
</dbReference>
<evidence type="ECO:0000256" key="3">
    <source>
        <dbReference type="ARBA" id="ARBA00024020"/>
    </source>
</evidence>
<evidence type="ECO:0000256" key="2">
    <source>
        <dbReference type="ARBA" id="ARBA00022803"/>
    </source>
</evidence>
<dbReference type="AlphaFoldDB" id="A0A8J1U630"/>
<dbReference type="OrthoDB" id="1936594at2759"/>
<dbReference type="SUPFAM" id="SSF48452">
    <property type="entry name" value="TPR-like"/>
    <property type="match status" value="1"/>
</dbReference>
<keyword evidence="5" id="KW-1185">Reference proteome</keyword>
<dbReference type="InterPro" id="IPR019734">
    <property type="entry name" value="TPR_rpt"/>
</dbReference>
<organism evidence="4 5">
    <name type="scientific">Owenia fusiformis</name>
    <name type="common">Polychaete worm</name>
    <dbReference type="NCBI Taxonomy" id="6347"/>
    <lineage>
        <taxon>Eukaryota</taxon>
        <taxon>Metazoa</taxon>
        <taxon>Spiralia</taxon>
        <taxon>Lophotrochozoa</taxon>
        <taxon>Annelida</taxon>
        <taxon>Polychaeta</taxon>
        <taxon>Sedentaria</taxon>
        <taxon>Canalipalpata</taxon>
        <taxon>Sabellida</taxon>
        <taxon>Oweniida</taxon>
        <taxon>Oweniidae</taxon>
        <taxon>Owenia</taxon>
    </lineage>
</organism>
<dbReference type="InterPro" id="IPR044244">
    <property type="entry name" value="TTC27/Emw1"/>
</dbReference>
<dbReference type="PANTHER" id="PTHR16193">
    <property type="entry name" value="TETRATRICOPEPTIDE REPEAT PROTEIN 27"/>
    <property type="match status" value="1"/>
</dbReference>
<proteinExistence type="inferred from homology"/>